<name>A0A2I0K694_PUNGR</name>
<comment type="caution">
    <text evidence="3">The sequence shown here is derived from an EMBL/GenBank/DDBJ whole genome shotgun (WGS) entry which is preliminary data.</text>
</comment>
<dbReference type="InterPro" id="IPR001878">
    <property type="entry name" value="Znf_CCHC"/>
</dbReference>
<reference evidence="3 4" key="1">
    <citation type="submission" date="2017-11" db="EMBL/GenBank/DDBJ databases">
        <title>De-novo sequencing of pomegranate (Punica granatum L.) genome.</title>
        <authorList>
            <person name="Akparov Z."/>
            <person name="Amiraslanov A."/>
            <person name="Hajiyeva S."/>
            <person name="Abbasov M."/>
            <person name="Kaur K."/>
            <person name="Hamwieh A."/>
            <person name="Solovyev V."/>
            <person name="Salamov A."/>
            <person name="Braich B."/>
            <person name="Kosarev P."/>
            <person name="Mahmoud A."/>
            <person name="Hajiyev E."/>
            <person name="Babayeva S."/>
            <person name="Izzatullayeva V."/>
            <person name="Mammadov A."/>
            <person name="Mammadov A."/>
            <person name="Sharifova S."/>
            <person name="Ojaghi J."/>
            <person name="Eynullazada K."/>
            <person name="Bayramov B."/>
            <person name="Abdulazimova A."/>
            <person name="Shahmuradov I."/>
        </authorList>
    </citation>
    <scope>NUCLEOTIDE SEQUENCE [LARGE SCALE GENOMIC DNA]</scope>
    <source>
        <strain evidence="4">cv. AG2017</strain>
        <tissue evidence="3">Leaf</tissue>
    </source>
</reference>
<evidence type="ECO:0000256" key="1">
    <source>
        <dbReference type="PROSITE-ProRule" id="PRU00047"/>
    </source>
</evidence>
<dbReference type="InterPro" id="IPR036875">
    <property type="entry name" value="Znf_CCHC_sf"/>
</dbReference>
<dbReference type="Proteomes" id="UP000233551">
    <property type="component" value="Unassembled WGS sequence"/>
</dbReference>
<dbReference type="GO" id="GO:0003676">
    <property type="term" value="F:nucleic acid binding"/>
    <property type="evidence" value="ECO:0007669"/>
    <property type="project" value="InterPro"/>
</dbReference>
<feature type="domain" description="CCHC-type" evidence="2">
    <location>
        <begin position="213"/>
        <end position="227"/>
    </location>
</feature>
<dbReference type="PROSITE" id="PS50158">
    <property type="entry name" value="ZF_CCHC"/>
    <property type="match status" value="1"/>
</dbReference>
<keyword evidence="1" id="KW-0863">Zinc-finger</keyword>
<dbReference type="EMBL" id="PGOL01000853">
    <property type="protein sequence ID" value="PKI64058.1"/>
    <property type="molecule type" value="Genomic_DNA"/>
</dbReference>
<dbReference type="GO" id="GO:0008270">
    <property type="term" value="F:zinc ion binding"/>
    <property type="evidence" value="ECO:0007669"/>
    <property type="project" value="UniProtKB-KW"/>
</dbReference>
<accession>A0A2I0K694</accession>
<dbReference type="InterPro" id="IPR056648">
    <property type="entry name" value="DUF7746"/>
</dbReference>
<keyword evidence="1" id="KW-0862">Zinc</keyword>
<dbReference type="PANTHER" id="PTHR33054">
    <property type="entry name" value="CCHC-TYPE DOMAIN-CONTAINING PROTEIN"/>
    <property type="match status" value="1"/>
</dbReference>
<proteinExistence type="predicted"/>
<evidence type="ECO:0000313" key="3">
    <source>
        <dbReference type="EMBL" id="PKI64058.1"/>
    </source>
</evidence>
<dbReference type="PANTHER" id="PTHR33054:SF9">
    <property type="entry name" value="CCHC-TYPE DOMAIN-CONTAINING PROTEIN"/>
    <property type="match status" value="1"/>
</dbReference>
<dbReference type="STRING" id="22663.A0A2I0K694"/>
<evidence type="ECO:0000259" key="2">
    <source>
        <dbReference type="PROSITE" id="PS50158"/>
    </source>
</evidence>
<dbReference type="Pfam" id="PF24925">
    <property type="entry name" value="DUF7746"/>
    <property type="match status" value="1"/>
</dbReference>
<sequence>MVILDTPLTGIEPGTPLRATKIKAQESQGSNVNAIDKNGDLNALVWKEPQKPYYTTIGAPDLVLEEKPNIVQNRYSANAIYEWNIDRQSEYNILSVLQQMMMVSNAYKTQTRLSDPAIAHMLIAGQYKDTFLTRVMSREDCNQPFWKEKFLAGLPTLLGEQVRNEIKSINYGQIPYKELSYGELISFIMESSSASSIKKTTDKDKGKSNSPFKCFKCGKTGHTQRYCYLSKKIHQLEIDDDIKDQVCNLLIESSDSETDFSSASEESLQADELDWSSDEKSINVLTRDQEFLLGIADQIQNPLLRTQYLEKLNQGTLEGTWISPGSTRLTMAPPPGAKNIIIRICLQKNDSA</sequence>
<organism evidence="3 4">
    <name type="scientific">Punica granatum</name>
    <name type="common">Pomegranate</name>
    <dbReference type="NCBI Taxonomy" id="22663"/>
    <lineage>
        <taxon>Eukaryota</taxon>
        <taxon>Viridiplantae</taxon>
        <taxon>Streptophyta</taxon>
        <taxon>Embryophyta</taxon>
        <taxon>Tracheophyta</taxon>
        <taxon>Spermatophyta</taxon>
        <taxon>Magnoliopsida</taxon>
        <taxon>eudicotyledons</taxon>
        <taxon>Gunneridae</taxon>
        <taxon>Pentapetalae</taxon>
        <taxon>rosids</taxon>
        <taxon>malvids</taxon>
        <taxon>Myrtales</taxon>
        <taxon>Lythraceae</taxon>
        <taxon>Punica</taxon>
    </lineage>
</organism>
<evidence type="ECO:0000313" key="4">
    <source>
        <dbReference type="Proteomes" id="UP000233551"/>
    </source>
</evidence>
<gene>
    <name evidence="3" type="ORF">CRG98_015502</name>
</gene>
<protein>
    <recommendedName>
        <fullName evidence="2">CCHC-type domain-containing protein</fullName>
    </recommendedName>
</protein>
<dbReference type="SUPFAM" id="SSF57756">
    <property type="entry name" value="Retrovirus zinc finger-like domains"/>
    <property type="match status" value="1"/>
</dbReference>
<keyword evidence="1" id="KW-0479">Metal-binding</keyword>
<keyword evidence="4" id="KW-1185">Reference proteome</keyword>
<dbReference type="AlphaFoldDB" id="A0A2I0K694"/>